<dbReference type="RefSeq" id="WP_379998540.1">
    <property type="nucleotide sequence ID" value="NZ_JBHSGN010000099.1"/>
</dbReference>
<protein>
    <submittedName>
        <fullName evidence="3">Formylglycine-generating enzyme family protein</fullName>
    </submittedName>
</protein>
<dbReference type="PANTHER" id="PTHR23150:SF19">
    <property type="entry name" value="FORMYLGLYCINE-GENERATING ENZYME"/>
    <property type="match status" value="1"/>
</dbReference>
<dbReference type="EMBL" id="JBHSGN010000099">
    <property type="protein sequence ID" value="MFC4675369.1"/>
    <property type="molecule type" value="Genomic_DNA"/>
</dbReference>
<evidence type="ECO:0000259" key="2">
    <source>
        <dbReference type="Pfam" id="PF03781"/>
    </source>
</evidence>
<feature type="signal peptide" evidence="1">
    <location>
        <begin position="1"/>
        <end position="22"/>
    </location>
</feature>
<accession>A0ABV9KYN6</accession>
<dbReference type="InterPro" id="IPR016187">
    <property type="entry name" value="CTDL_fold"/>
</dbReference>
<reference evidence="4" key="1">
    <citation type="journal article" date="2019" name="Int. J. Syst. Evol. Microbiol.">
        <title>The Global Catalogue of Microorganisms (GCM) 10K type strain sequencing project: providing services to taxonomists for standard genome sequencing and annotation.</title>
        <authorList>
            <consortium name="The Broad Institute Genomics Platform"/>
            <consortium name="The Broad Institute Genome Sequencing Center for Infectious Disease"/>
            <person name="Wu L."/>
            <person name="Ma J."/>
        </authorList>
    </citation>
    <scope>NUCLEOTIDE SEQUENCE [LARGE SCALE GENOMIC DNA]</scope>
    <source>
        <strain evidence="4">CCUG 66188</strain>
    </source>
</reference>
<keyword evidence="4" id="KW-1185">Reference proteome</keyword>
<dbReference type="Pfam" id="PF03781">
    <property type="entry name" value="FGE-sulfatase"/>
    <property type="match status" value="1"/>
</dbReference>
<dbReference type="InterPro" id="IPR042095">
    <property type="entry name" value="SUMF_sf"/>
</dbReference>
<dbReference type="SUPFAM" id="SSF56436">
    <property type="entry name" value="C-type lectin-like"/>
    <property type="match status" value="1"/>
</dbReference>
<comment type="caution">
    <text evidence="3">The sequence shown here is derived from an EMBL/GenBank/DDBJ whole genome shotgun (WGS) entry which is preliminary data.</text>
</comment>
<evidence type="ECO:0000313" key="4">
    <source>
        <dbReference type="Proteomes" id="UP001596023"/>
    </source>
</evidence>
<name>A0ABV9KYN6_9BACT</name>
<sequence>MKTYRLLMILAALLLGNIILPAQEGNDYLQKIESSLSQSDCKKAQLWYKAYKNVTNKTDAGIEKRIAACEGKVNIPNPPPLHSSEPAMVYVQGGTFTMGCTSEQGNDCYDNEKPAHRVTLSDFYIGKYEVTQANMPPEAAAKRQMPNTAGVILPTR</sequence>
<feature type="chain" id="PRO_5045259547" evidence="1">
    <location>
        <begin position="23"/>
        <end position="156"/>
    </location>
</feature>
<dbReference type="PANTHER" id="PTHR23150">
    <property type="entry name" value="SULFATASE MODIFYING FACTOR 1, 2"/>
    <property type="match status" value="1"/>
</dbReference>
<keyword evidence="1" id="KW-0732">Signal</keyword>
<dbReference type="InterPro" id="IPR051043">
    <property type="entry name" value="Sulfatase_Mod_Factor_Kinase"/>
</dbReference>
<gene>
    <name evidence="3" type="ORF">ACFO6W_16885</name>
</gene>
<dbReference type="Proteomes" id="UP001596023">
    <property type="component" value="Unassembled WGS sequence"/>
</dbReference>
<dbReference type="Gene3D" id="3.90.1580.10">
    <property type="entry name" value="paralog of FGE (formylglycine-generating enzyme)"/>
    <property type="match status" value="1"/>
</dbReference>
<evidence type="ECO:0000313" key="3">
    <source>
        <dbReference type="EMBL" id="MFC4675369.1"/>
    </source>
</evidence>
<feature type="domain" description="Sulfatase-modifying factor enzyme-like" evidence="2">
    <location>
        <begin position="85"/>
        <end position="134"/>
    </location>
</feature>
<proteinExistence type="predicted"/>
<evidence type="ECO:0000256" key="1">
    <source>
        <dbReference type="SAM" id="SignalP"/>
    </source>
</evidence>
<organism evidence="3 4">
    <name type="scientific">Dysgonomonas termitidis</name>
    <dbReference type="NCBI Taxonomy" id="1516126"/>
    <lineage>
        <taxon>Bacteria</taxon>
        <taxon>Pseudomonadati</taxon>
        <taxon>Bacteroidota</taxon>
        <taxon>Bacteroidia</taxon>
        <taxon>Bacteroidales</taxon>
        <taxon>Dysgonomonadaceae</taxon>
        <taxon>Dysgonomonas</taxon>
    </lineage>
</organism>
<dbReference type="InterPro" id="IPR005532">
    <property type="entry name" value="SUMF_dom"/>
</dbReference>